<dbReference type="AlphaFoldDB" id="V4TAP4"/>
<keyword evidence="2" id="KW-0472">Membrane</keyword>
<keyword evidence="3" id="KW-0132">Cell division</keyword>
<feature type="coiled-coil region" evidence="1">
    <location>
        <begin position="40"/>
        <end position="74"/>
    </location>
</feature>
<evidence type="ECO:0000313" key="3">
    <source>
        <dbReference type="EMBL" id="ESR23503.1"/>
    </source>
</evidence>
<protein>
    <submittedName>
        <fullName evidence="3">Cell division protein DivIC (FtsB), stabilizes FtsL against RasP cleavage</fullName>
    </submittedName>
</protein>
<accession>V4TAP4</accession>
<evidence type="ECO:0000313" key="4">
    <source>
        <dbReference type="Proteomes" id="UP000017819"/>
    </source>
</evidence>
<dbReference type="eggNOG" id="COG2919">
    <property type="taxonomic scope" value="Bacteria"/>
</dbReference>
<dbReference type="EMBL" id="AWXZ01000039">
    <property type="protein sequence ID" value="ESR23503.1"/>
    <property type="molecule type" value="Genomic_DNA"/>
</dbReference>
<gene>
    <name evidence="3" type="ORF">N177_3571</name>
</gene>
<dbReference type="Proteomes" id="UP000017819">
    <property type="component" value="Unassembled WGS sequence"/>
</dbReference>
<keyword evidence="2" id="KW-1133">Transmembrane helix</keyword>
<keyword evidence="1" id="KW-0175">Coiled coil</keyword>
<sequence length="108" mass="12408">MRRRRIHSRSAGLVIPFVGVLMCAYFVWHGLHGANGYLARERLEVQAAELQAELADVQEERRRLERQVALLRPESLDPDMLEERARAILNLADPHDVVIMRGREQPGD</sequence>
<evidence type="ECO:0000256" key="2">
    <source>
        <dbReference type="SAM" id="Phobius"/>
    </source>
</evidence>
<dbReference type="STRING" id="631454.N177_3571"/>
<dbReference type="Pfam" id="PF04977">
    <property type="entry name" value="DivIC"/>
    <property type="match status" value="1"/>
</dbReference>
<feature type="transmembrane region" description="Helical" evidence="2">
    <location>
        <begin position="12"/>
        <end position="31"/>
    </location>
</feature>
<reference evidence="3 4" key="1">
    <citation type="journal article" date="2014" name="Genome Announc.">
        <title>Draft Genome Sequence of Lutibaculum baratangense Strain AMV1T, Isolated from a Mud Volcano in Andamans, India.</title>
        <authorList>
            <person name="Singh A."/>
            <person name="Sreenivas A."/>
            <person name="Sathyanarayana Reddy G."/>
            <person name="Pinnaka A.K."/>
            <person name="Shivaji S."/>
        </authorList>
    </citation>
    <scope>NUCLEOTIDE SEQUENCE [LARGE SCALE GENOMIC DNA]</scope>
    <source>
        <strain evidence="3 4">AMV1</strain>
    </source>
</reference>
<organism evidence="3 4">
    <name type="scientific">Lutibaculum baratangense AMV1</name>
    <dbReference type="NCBI Taxonomy" id="631454"/>
    <lineage>
        <taxon>Bacteria</taxon>
        <taxon>Pseudomonadati</taxon>
        <taxon>Pseudomonadota</taxon>
        <taxon>Alphaproteobacteria</taxon>
        <taxon>Hyphomicrobiales</taxon>
        <taxon>Tepidamorphaceae</taxon>
        <taxon>Lutibaculum</taxon>
    </lineage>
</organism>
<dbReference type="InterPro" id="IPR007060">
    <property type="entry name" value="FtsL/DivIC"/>
</dbReference>
<keyword evidence="4" id="KW-1185">Reference proteome</keyword>
<evidence type="ECO:0000256" key="1">
    <source>
        <dbReference type="SAM" id="Coils"/>
    </source>
</evidence>
<keyword evidence="3" id="KW-0131">Cell cycle</keyword>
<name>V4TAP4_9HYPH</name>
<dbReference type="GO" id="GO:0051301">
    <property type="term" value="P:cell division"/>
    <property type="evidence" value="ECO:0007669"/>
    <property type="project" value="UniProtKB-KW"/>
</dbReference>
<dbReference type="PATRIC" id="fig|631454.5.peg.3532"/>
<comment type="caution">
    <text evidence="3">The sequence shown here is derived from an EMBL/GenBank/DDBJ whole genome shotgun (WGS) entry which is preliminary data.</text>
</comment>
<dbReference type="RefSeq" id="WP_023433689.1">
    <property type="nucleotide sequence ID" value="NZ_AWXZ01000039.1"/>
</dbReference>
<proteinExistence type="predicted"/>
<keyword evidence="2" id="KW-0812">Transmembrane</keyword>